<dbReference type="EMBL" id="WNXC01000001">
    <property type="protein sequence ID" value="MBB2147640.1"/>
    <property type="molecule type" value="Genomic_DNA"/>
</dbReference>
<dbReference type="Pfam" id="PF00488">
    <property type="entry name" value="MutS_V"/>
    <property type="match status" value="1"/>
</dbReference>
<comment type="caution">
    <text evidence="6">The sequence shown here is derived from an EMBL/GenBank/DDBJ whole genome shotgun (WGS) entry which is preliminary data.</text>
</comment>
<keyword evidence="4" id="KW-1133">Transmembrane helix</keyword>
<feature type="transmembrane region" description="Helical" evidence="4">
    <location>
        <begin position="161"/>
        <end position="179"/>
    </location>
</feature>
<gene>
    <name evidence="6" type="ORF">GM920_01825</name>
</gene>
<organism evidence="6 7">
    <name type="scientific">Pedobacter gandavensis</name>
    <dbReference type="NCBI Taxonomy" id="2679963"/>
    <lineage>
        <taxon>Bacteria</taxon>
        <taxon>Pseudomonadati</taxon>
        <taxon>Bacteroidota</taxon>
        <taxon>Sphingobacteriia</taxon>
        <taxon>Sphingobacteriales</taxon>
        <taxon>Sphingobacteriaceae</taxon>
        <taxon>Pedobacter</taxon>
    </lineage>
</organism>
<protein>
    <recommendedName>
        <fullName evidence="5">DNA mismatch repair proteins mutS family domain-containing protein</fullName>
    </recommendedName>
</protein>
<dbReference type="PANTHER" id="PTHR11361">
    <property type="entry name" value="DNA MISMATCH REPAIR PROTEIN MUTS FAMILY MEMBER"/>
    <property type="match status" value="1"/>
</dbReference>
<evidence type="ECO:0000259" key="5">
    <source>
        <dbReference type="SMART" id="SM00534"/>
    </source>
</evidence>
<keyword evidence="4" id="KW-0472">Membrane</keyword>
<keyword evidence="4" id="KW-0812">Transmembrane</keyword>
<reference evidence="6 7" key="1">
    <citation type="submission" date="2019-11" db="EMBL/GenBank/DDBJ databases">
        <title>Description of Pedobacter sp. LMG 31462T.</title>
        <authorList>
            <person name="Carlier A."/>
            <person name="Qi S."/>
            <person name="Vandamme P."/>
        </authorList>
    </citation>
    <scope>NUCLEOTIDE SEQUENCE [LARGE SCALE GENOMIC DNA]</scope>
    <source>
        <strain evidence="6 7">LMG 31462</strain>
    </source>
</reference>
<feature type="domain" description="DNA mismatch repair proteins mutS family" evidence="5">
    <location>
        <begin position="363"/>
        <end position="549"/>
    </location>
</feature>
<accession>A0ABR6EQW2</accession>
<keyword evidence="1" id="KW-0547">Nucleotide-binding</keyword>
<evidence type="ECO:0000256" key="3">
    <source>
        <dbReference type="ARBA" id="ARBA00023125"/>
    </source>
</evidence>
<name>A0ABR6EQW2_9SPHI</name>
<evidence type="ECO:0000313" key="7">
    <source>
        <dbReference type="Proteomes" id="UP000636110"/>
    </source>
</evidence>
<evidence type="ECO:0000256" key="2">
    <source>
        <dbReference type="ARBA" id="ARBA00022840"/>
    </source>
</evidence>
<dbReference type="SMART" id="SM00534">
    <property type="entry name" value="MUTSac"/>
    <property type="match status" value="1"/>
</dbReference>
<dbReference type="InterPro" id="IPR000432">
    <property type="entry name" value="DNA_mismatch_repair_MutS_C"/>
</dbReference>
<evidence type="ECO:0000256" key="4">
    <source>
        <dbReference type="SAM" id="Phobius"/>
    </source>
</evidence>
<dbReference type="InterPro" id="IPR027417">
    <property type="entry name" value="P-loop_NTPase"/>
</dbReference>
<feature type="transmembrane region" description="Helical" evidence="4">
    <location>
        <begin position="6"/>
        <end position="25"/>
    </location>
</feature>
<keyword evidence="2" id="KW-0067">ATP-binding</keyword>
<dbReference type="Gene3D" id="1.10.1420.10">
    <property type="match status" value="1"/>
</dbReference>
<dbReference type="SUPFAM" id="SSF48334">
    <property type="entry name" value="DNA repair protein MutS, domain III"/>
    <property type="match status" value="1"/>
</dbReference>
<proteinExistence type="predicted"/>
<sequence>MTIIPLFITTQVVFFLLWYLLKGYFSRKQQKIKADLSEKWGEEQIGYRDFDRIGLYNEHLIQDNERDQLTAKSLEDLNINEVYSKIDRCKTKIGQQYLYYLLQNPSKDEAELKRKNRFIDLFFNHKELRDELSYNLLKLNNSLTYFIPNIIFDWKLKQSKYKYLTLILSLLPLVFLPLSLLYGRYFFGLLFLNFVVNLIIHFKNKAKVEFFISPFSQLPKLINYVQRLSKLDPLFFDEAALSACDKLKPLARYQFLLHSEKPDQNDFSSIVWLLLEYVKITFLVENNLLDKCIEITNKLRPEIHELYQFIGNLDSCQSIASYRTGLDYFCVPDFDDTYTHLDIKAAYHPLLADCEPNDLKTAAQGLVVTGSNMSGKTTFMRTIALNVIMAQTIYTVCASQYKASFFNVFTSIAIQDDILSGRSYYLEEIISIHAFIDQSKSTESRNLFVIDELFKGTNTLERIAGAKGVLEFLVKNKNMVMVATHDLELANLLSAEYSLFHFSEQVENGGYVFDYKIKKGILQTKNAIRLLELFGYPSAVINSANQYLDSKMEN</sequence>
<keyword evidence="7" id="KW-1185">Reference proteome</keyword>
<dbReference type="Gene3D" id="3.40.50.300">
    <property type="entry name" value="P-loop containing nucleotide triphosphate hydrolases"/>
    <property type="match status" value="1"/>
</dbReference>
<dbReference type="InterPro" id="IPR045076">
    <property type="entry name" value="MutS"/>
</dbReference>
<dbReference type="SUPFAM" id="SSF52540">
    <property type="entry name" value="P-loop containing nucleoside triphosphate hydrolases"/>
    <property type="match status" value="1"/>
</dbReference>
<dbReference type="Proteomes" id="UP000636110">
    <property type="component" value="Unassembled WGS sequence"/>
</dbReference>
<dbReference type="RefSeq" id="WP_182952905.1">
    <property type="nucleotide sequence ID" value="NZ_WNXC01000001.1"/>
</dbReference>
<dbReference type="PANTHER" id="PTHR11361:SF152">
    <property type="entry name" value="DNA MISMATCH REPAIR PROTEIN"/>
    <property type="match status" value="1"/>
</dbReference>
<keyword evidence="3" id="KW-0238">DNA-binding</keyword>
<dbReference type="InterPro" id="IPR036187">
    <property type="entry name" value="DNA_mismatch_repair_MutS_sf"/>
</dbReference>
<evidence type="ECO:0000256" key="1">
    <source>
        <dbReference type="ARBA" id="ARBA00022741"/>
    </source>
</evidence>
<evidence type="ECO:0000313" key="6">
    <source>
        <dbReference type="EMBL" id="MBB2147640.1"/>
    </source>
</evidence>